<dbReference type="Proteomes" id="UP000019028">
    <property type="component" value="Chromosome"/>
</dbReference>
<feature type="domain" description="ABC transmembrane type-1" evidence="10">
    <location>
        <begin position="66"/>
        <end position="272"/>
    </location>
</feature>
<dbReference type="PANTHER" id="PTHR43163">
    <property type="entry name" value="DIPEPTIDE TRANSPORT SYSTEM PERMEASE PROTEIN DPPB-RELATED"/>
    <property type="match status" value="1"/>
</dbReference>
<dbReference type="KEGG" id="sod:Sant_4034"/>
<dbReference type="GO" id="GO:0005886">
    <property type="term" value="C:plasma membrane"/>
    <property type="evidence" value="ECO:0007669"/>
    <property type="project" value="UniProtKB-SubCell"/>
</dbReference>
<dbReference type="PANTHER" id="PTHR43163:SF6">
    <property type="entry name" value="DIPEPTIDE TRANSPORT SYSTEM PERMEASE PROTEIN DPPB-RELATED"/>
    <property type="match status" value="1"/>
</dbReference>
<dbReference type="PATRIC" id="fig|1239307.3.peg.4451"/>
<dbReference type="SUPFAM" id="SSF161098">
    <property type="entry name" value="MetI-like"/>
    <property type="match status" value="1"/>
</dbReference>
<evidence type="ECO:0000259" key="10">
    <source>
        <dbReference type="PROSITE" id="PS50928"/>
    </source>
</evidence>
<evidence type="ECO:0000256" key="8">
    <source>
        <dbReference type="ARBA" id="ARBA00024202"/>
    </source>
</evidence>
<accession>W0I3E6</accession>
<sequence>MAPGGPSILIDPSMSPEDAALMKRLMGLDQPFIVQYGHWLNGILRGDFGTSLSVRLPVAGIIAQQLPNTLLLAACSLVAAVLLSVPLGVMSARRRNSPFDHATAMFSFFGLSVPPFWFGLILVIVFAIKLPWLPAGGMVSEGGGGFLDVARHLVLPTLVLAVANMAELVRYTRSAMITVLKEDFIRTARAKGVNERVTIYKHALANALIPVVTVIGLLIPRLFGGAAITETVFGWPGMGQLAVRAAFERDYPVIMAVTLVTSAIVIIASFIVDVLYAWIDPRISLE</sequence>
<feature type="transmembrane region" description="Helical" evidence="9">
    <location>
        <begin position="104"/>
        <end position="129"/>
    </location>
</feature>
<feature type="transmembrane region" description="Helical" evidence="9">
    <location>
        <begin position="70"/>
        <end position="92"/>
    </location>
</feature>
<keyword evidence="6 9" id="KW-1133">Transmembrane helix</keyword>
<comment type="subcellular location">
    <subcellularLocation>
        <location evidence="1">Cell inner membrane</location>
        <topology evidence="1">Multi-pass membrane protein</topology>
    </subcellularLocation>
    <subcellularLocation>
        <location evidence="9">Cell membrane</location>
        <topology evidence="9">Multi-pass membrane protein</topology>
    </subcellularLocation>
</comment>
<dbReference type="InterPro" id="IPR000515">
    <property type="entry name" value="MetI-like"/>
</dbReference>
<evidence type="ECO:0000256" key="9">
    <source>
        <dbReference type="RuleBase" id="RU363032"/>
    </source>
</evidence>
<keyword evidence="2 9" id="KW-0813">Transport</keyword>
<keyword evidence="4" id="KW-0997">Cell inner membrane</keyword>
<gene>
    <name evidence="11" type="ORF">Sant_4034</name>
</gene>
<evidence type="ECO:0000256" key="6">
    <source>
        <dbReference type="ARBA" id="ARBA00022989"/>
    </source>
</evidence>
<keyword evidence="12" id="KW-1185">Reference proteome</keyword>
<proteinExistence type="inferred from homology"/>
<dbReference type="InterPro" id="IPR035906">
    <property type="entry name" value="MetI-like_sf"/>
</dbReference>
<keyword evidence="7 9" id="KW-0472">Membrane</keyword>
<keyword evidence="5 9" id="KW-0812">Transmembrane</keyword>
<organism evidence="11 12">
    <name type="scientific">Sodalis praecaptivus</name>
    <dbReference type="NCBI Taxonomy" id="1239307"/>
    <lineage>
        <taxon>Bacteria</taxon>
        <taxon>Pseudomonadati</taxon>
        <taxon>Pseudomonadota</taxon>
        <taxon>Gammaproteobacteria</taxon>
        <taxon>Enterobacterales</taxon>
        <taxon>Bruguierivoracaceae</taxon>
        <taxon>Sodalis</taxon>
    </lineage>
</organism>
<name>W0I3E6_9GAMM</name>
<dbReference type="EMBL" id="CP006569">
    <property type="protein sequence ID" value="AHF78990.1"/>
    <property type="molecule type" value="Genomic_DNA"/>
</dbReference>
<evidence type="ECO:0000256" key="5">
    <source>
        <dbReference type="ARBA" id="ARBA00022692"/>
    </source>
</evidence>
<evidence type="ECO:0000256" key="4">
    <source>
        <dbReference type="ARBA" id="ARBA00022519"/>
    </source>
</evidence>
<evidence type="ECO:0000256" key="3">
    <source>
        <dbReference type="ARBA" id="ARBA00022475"/>
    </source>
</evidence>
<evidence type="ECO:0000256" key="7">
    <source>
        <dbReference type="ARBA" id="ARBA00023136"/>
    </source>
</evidence>
<evidence type="ECO:0000313" key="11">
    <source>
        <dbReference type="EMBL" id="AHF78990.1"/>
    </source>
</evidence>
<evidence type="ECO:0000256" key="1">
    <source>
        <dbReference type="ARBA" id="ARBA00004429"/>
    </source>
</evidence>
<feature type="transmembrane region" description="Helical" evidence="9">
    <location>
        <begin position="203"/>
        <end position="223"/>
    </location>
</feature>
<dbReference type="HOGENOM" id="CLU_036879_0_1_6"/>
<dbReference type="Gene3D" id="1.10.3720.10">
    <property type="entry name" value="MetI-like"/>
    <property type="match status" value="1"/>
</dbReference>
<feature type="transmembrane region" description="Helical" evidence="9">
    <location>
        <begin position="149"/>
        <end position="166"/>
    </location>
</feature>
<dbReference type="CDD" id="cd06261">
    <property type="entry name" value="TM_PBP2"/>
    <property type="match status" value="1"/>
</dbReference>
<comment type="similarity">
    <text evidence="8">Belongs to the binding-protein-dependent transport system permease family. OppBC subfamily.</text>
</comment>
<dbReference type="AlphaFoldDB" id="W0I3E6"/>
<keyword evidence="3" id="KW-1003">Cell membrane</keyword>
<reference evidence="11 12" key="1">
    <citation type="journal article" date="2014" name="Genome Biol. Evol.">
        <title>Genome degeneration and adaptation in a nascent stage of symbiosis.</title>
        <authorList>
            <person name="Oakeson K.F."/>
            <person name="Gil R."/>
            <person name="Clayton A.L."/>
            <person name="Dunn D.M."/>
            <person name="von Niederhausern A.C."/>
            <person name="Hamil C."/>
            <person name="Aoyagi A."/>
            <person name="Duval B."/>
            <person name="Baca A."/>
            <person name="Silva F.J."/>
            <person name="Vallier A."/>
            <person name="Jackson D.G."/>
            <person name="Latorre A."/>
            <person name="Weiss R.B."/>
            <person name="Heddi A."/>
            <person name="Moya A."/>
            <person name="Dale C."/>
        </authorList>
    </citation>
    <scope>NUCLEOTIDE SEQUENCE [LARGE SCALE GENOMIC DNA]</scope>
    <source>
        <strain evidence="11 12">HS1</strain>
    </source>
</reference>
<dbReference type="Pfam" id="PF00528">
    <property type="entry name" value="BPD_transp_1"/>
    <property type="match status" value="1"/>
</dbReference>
<evidence type="ECO:0000313" key="12">
    <source>
        <dbReference type="Proteomes" id="UP000019028"/>
    </source>
</evidence>
<dbReference type="PROSITE" id="PS50928">
    <property type="entry name" value="ABC_TM1"/>
    <property type="match status" value="1"/>
</dbReference>
<feature type="transmembrane region" description="Helical" evidence="9">
    <location>
        <begin position="253"/>
        <end position="279"/>
    </location>
</feature>
<dbReference type="GO" id="GO:0055085">
    <property type="term" value="P:transmembrane transport"/>
    <property type="evidence" value="ECO:0007669"/>
    <property type="project" value="InterPro"/>
</dbReference>
<protein>
    <submittedName>
        <fullName evidence="11">Binding-protein-dependent transport systems inner membrane component</fullName>
    </submittedName>
</protein>
<evidence type="ECO:0000256" key="2">
    <source>
        <dbReference type="ARBA" id="ARBA00022448"/>
    </source>
</evidence>